<dbReference type="STRING" id="1231657.A0A1Y2AAY7"/>
<dbReference type="OrthoDB" id="5326346at2759"/>
<evidence type="ECO:0000313" key="2">
    <source>
        <dbReference type="Proteomes" id="UP000193144"/>
    </source>
</evidence>
<name>A0A1Y2AAY7_9PLEO</name>
<sequence>MTTTQILRSMTPTPIWRFASRKKRLVKASPVFAASLPKASNSEQPKKFKVPKWNPPVFLAFPHAIHNNNRTSRVPLENGDSLSIFARIAVLVDHYECPAALSEVAPYWIEQILRPTTYGRRLMMWMTVYCVFGLEAELRVAVRVATKGSLRCERGAQTLGLPIPEEVVRAIEKRRIELWKRILAP</sequence>
<proteinExistence type="predicted"/>
<dbReference type="EMBL" id="MCFA01000001">
    <property type="protein sequence ID" value="ORY19672.1"/>
    <property type="molecule type" value="Genomic_DNA"/>
</dbReference>
<accession>A0A1Y2AAY7</accession>
<comment type="caution">
    <text evidence="1">The sequence shown here is derived from an EMBL/GenBank/DDBJ whole genome shotgun (WGS) entry which is preliminary data.</text>
</comment>
<dbReference type="Proteomes" id="UP000193144">
    <property type="component" value="Unassembled WGS sequence"/>
</dbReference>
<keyword evidence="2" id="KW-1185">Reference proteome</keyword>
<dbReference type="AlphaFoldDB" id="A0A1Y2AAY7"/>
<reference evidence="1 2" key="1">
    <citation type="submission" date="2016-07" db="EMBL/GenBank/DDBJ databases">
        <title>Pervasive Adenine N6-methylation of Active Genes in Fungi.</title>
        <authorList>
            <consortium name="DOE Joint Genome Institute"/>
            <person name="Mondo S.J."/>
            <person name="Dannebaum R.O."/>
            <person name="Kuo R.C."/>
            <person name="Labutti K."/>
            <person name="Haridas S."/>
            <person name="Kuo A."/>
            <person name="Salamov A."/>
            <person name="Ahrendt S.R."/>
            <person name="Lipzen A."/>
            <person name="Sullivan W."/>
            <person name="Andreopoulos W.B."/>
            <person name="Clum A."/>
            <person name="Lindquist E."/>
            <person name="Daum C."/>
            <person name="Ramamoorthy G.K."/>
            <person name="Gryganskyi A."/>
            <person name="Culley D."/>
            <person name="Magnuson J.K."/>
            <person name="James T.Y."/>
            <person name="O'Malley M.A."/>
            <person name="Stajich J.E."/>
            <person name="Spatafora J.W."/>
            <person name="Visel A."/>
            <person name="Grigoriev I.V."/>
        </authorList>
    </citation>
    <scope>NUCLEOTIDE SEQUENCE [LARGE SCALE GENOMIC DNA]</scope>
    <source>
        <strain evidence="1 2">CBS 115471</strain>
    </source>
</reference>
<gene>
    <name evidence="1" type="ORF">BCR34DRAFT_595140</name>
</gene>
<protein>
    <submittedName>
        <fullName evidence="1">Uncharacterized protein</fullName>
    </submittedName>
</protein>
<organism evidence="1 2">
    <name type="scientific">Clohesyomyces aquaticus</name>
    <dbReference type="NCBI Taxonomy" id="1231657"/>
    <lineage>
        <taxon>Eukaryota</taxon>
        <taxon>Fungi</taxon>
        <taxon>Dikarya</taxon>
        <taxon>Ascomycota</taxon>
        <taxon>Pezizomycotina</taxon>
        <taxon>Dothideomycetes</taxon>
        <taxon>Pleosporomycetidae</taxon>
        <taxon>Pleosporales</taxon>
        <taxon>Lindgomycetaceae</taxon>
        <taxon>Clohesyomyces</taxon>
    </lineage>
</organism>
<evidence type="ECO:0000313" key="1">
    <source>
        <dbReference type="EMBL" id="ORY19672.1"/>
    </source>
</evidence>